<dbReference type="Pfam" id="PF00892">
    <property type="entry name" value="EamA"/>
    <property type="match status" value="1"/>
</dbReference>
<dbReference type="Proteomes" id="UP000039865">
    <property type="component" value="Unassembled WGS sequence"/>
</dbReference>
<reference evidence="7 8" key="1">
    <citation type="submission" date="2014-06" db="EMBL/GenBank/DDBJ databases">
        <authorList>
            <person name="Swart Estienne"/>
        </authorList>
    </citation>
    <scope>NUCLEOTIDE SEQUENCE [LARGE SCALE GENOMIC DNA]</scope>
    <source>
        <strain evidence="7 8">130c</strain>
    </source>
</reference>
<evidence type="ECO:0000256" key="2">
    <source>
        <dbReference type="ARBA" id="ARBA00022692"/>
    </source>
</evidence>
<feature type="transmembrane region" description="Helical" evidence="5">
    <location>
        <begin position="62"/>
        <end position="81"/>
    </location>
</feature>
<keyword evidence="8" id="KW-1185">Reference proteome</keyword>
<keyword evidence="4 5" id="KW-0472">Membrane</keyword>
<accession>A0A078A8U2</accession>
<comment type="subcellular location">
    <subcellularLocation>
        <location evidence="1">Membrane</location>
        <topology evidence="1">Multi-pass membrane protein</topology>
    </subcellularLocation>
</comment>
<organism evidence="7 8">
    <name type="scientific">Stylonychia lemnae</name>
    <name type="common">Ciliate</name>
    <dbReference type="NCBI Taxonomy" id="5949"/>
    <lineage>
        <taxon>Eukaryota</taxon>
        <taxon>Sar</taxon>
        <taxon>Alveolata</taxon>
        <taxon>Ciliophora</taxon>
        <taxon>Intramacronucleata</taxon>
        <taxon>Spirotrichea</taxon>
        <taxon>Stichotrichia</taxon>
        <taxon>Sporadotrichida</taxon>
        <taxon>Oxytrichidae</taxon>
        <taxon>Stylonychinae</taxon>
        <taxon>Stylonychia</taxon>
    </lineage>
</organism>
<dbReference type="InterPro" id="IPR037185">
    <property type="entry name" value="EmrE-like"/>
</dbReference>
<evidence type="ECO:0000256" key="1">
    <source>
        <dbReference type="ARBA" id="ARBA00004141"/>
    </source>
</evidence>
<dbReference type="PANTHER" id="PTHR22911:SF6">
    <property type="entry name" value="SOLUTE CARRIER FAMILY 35 MEMBER G1"/>
    <property type="match status" value="1"/>
</dbReference>
<feature type="transmembrane region" description="Helical" evidence="5">
    <location>
        <begin position="186"/>
        <end position="206"/>
    </location>
</feature>
<gene>
    <name evidence="7" type="primary">Contig16562.g17636</name>
    <name evidence="7" type="ORF">STYLEM_7672</name>
</gene>
<feature type="transmembrane region" description="Helical" evidence="5">
    <location>
        <begin position="102"/>
        <end position="125"/>
    </location>
</feature>
<feature type="transmembrane region" description="Helical" evidence="5">
    <location>
        <begin position="213"/>
        <end position="239"/>
    </location>
</feature>
<protein>
    <submittedName>
        <fullName evidence="7">Drug metabolite transporter superfamily</fullName>
    </submittedName>
</protein>
<feature type="transmembrane region" description="Helical" evidence="5">
    <location>
        <begin position="283"/>
        <end position="302"/>
    </location>
</feature>
<name>A0A078A8U2_STYLE</name>
<feature type="transmembrane region" description="Helical" evidence="5">
    <location>
        <begin position="131"/>
        <end position="148"/>
    </location>
</feature>
<feature type="domain" description="EamA" evidence="6">
    <location>
        <begin position="28"/>
        <end position="171"/>
    </location>
</feature>
<keyword evidence="2 5" id="KW-0812">Transmembrane</keyword>
<proteinExistence type="predicted"/>
<dbReference type="GO" id="GO:0016020">
    <property type="term" value="C:membrane"/>
    <property type="evidence" value="ECO:0007669"/>
    <property type="project" value="UniProtKB-SubCell"/>
</dbReference>
<evidence type="ECO:0000256" key="3">
    <source>
        <dbReference type="ARBA" id="ARBA00022989"/>
    </source>
</evidence>
<feature type="transmembrane region" description="Helical" evidence="5">
    <location>
        <begin position="30"/>
        <end position="50"/>
    </location>
</feature>
<evidence type="ECO:0000313" key="8">
    <source>
        <dbReference type="Proteomes" id="UP000039865"/>
    </source>
</evidence>
<feature type="transmembrane region" description="Helical" evidence="5">
    <location>
        <begin position="251"/>
        <end position="271"/>
    </location>
</feature>
<dbReference type="InterPro" id="IPR000620">
    <property type="entry name" value="EamA_dom"/>
</dbReference>
<keyword evidence="3 5" id="KW-1133">Transmembrane helix</keyword>
<dbReference type="EMBL" id="CCKQ01007333">
    <property type="protein sequence ID" value="CDW78690.1"/>
    <property type="molecule type" value="Genomic_DNA"/>
</dbReference>
<dbReference type="AlphaFoldDB" id="A0A078A8U2"/>
<sequence>MDTPLLPNKNQSENYRQNNTQEKKHLTKGISLAILNSFIQVMIGMLYKLTFINYPKLNSLDIQFYKGAFEMIIIAVTLVILSKTQYKIALDQFQISIPERKWLIVIVLFGCCANYLVVTGINYVYLALGSLLNNTFPIFTIIVAFFLVKELPKPIQIIIIFATLGGVILMSINSFKQSEPSKQNEFLGVVMLIGSEIAGAVSFVSIKKIKETNLLIICLLKFFVIFLISAIFVVINYLVMFEQGKNIYLDMTGYLMLFSIAALEILINLLLFKSMQIEKAGLIASMNFFCLIWGLIGDVVIFNQTFTNYEIIGGIIVFLFTTSIIFTN</sequence>
<evidence type="ECO:0000259" key="6">
    <source>
        <dbReference type="Pfam" id="PF00892"/>
    </source>
</evidence>
<feature type="transmembrane region" description="Helical" evidence="5">
    <location>
        <begin position="308"/>
        <end position="327"/>
    </location>
</feature>
<feature type="transmembrane region" description="Helical" evidence="5">
    <location>
        <begin position="155"/>
        <end position="174"/>
    </location>
</feature>
<dbReference type="SUPFAM" id="SSF103481">
    <property type="entry name" value="Multidrug resistance efflux transporter EmrE"/>
    <property type="match status" value="1"/>
</dbReference>
<dbReference type="PANTHER" id="PTHR22911">
    <property type="entry name" value="ACYL-MALONYL CONDENSING ENZYME-RELATED"/>
    <property type="match status" value="1"/>
</dbReference>
<evidence type="ECO:0000313" key="7">
    <source>
        <dbReference type="EMBL" id="CDW78690.1"/>
    </source>
</evidence>
<dbReference type="OrthoDB" id="306876at2759"/>
<evidence type="ECO:0000256" key="5">
    <source>
        <dbReference type="SAM" id="Phobius"/>
    </source>
</evidence>
<dbReference type="InParanoid" id="A0A078A8U2"/>
<evidence type="ECO:0000256" key="4">
    <source>
        <dbReference type="ARBA" id="ARBA00023136"/>
    </source>
</evidence>